<dbReference type="Pfam" id="PF00111">
    <property type="entry name" value="Fer2"/>
    <property type="match status" value="1"/>
</dbReference>
<dbReference type="InterPro" id="IPR011884">
    <property type="entry name" value="PaaE"/>
</dbReference>
<evidence type="ECO:0000256" key="3">
    <source>
        <dbReference type="ARBA" id="ARBA00022714"/>
    </source>
</evidence>
<dbReference type="PRINTS" id="PR00410">
    <property type="entry name" value="PHEHYDRXLASE"/>
</dbReference>
<evidence type="ECO:0000256" key="1">
    <source>
        <dbReference type="ARBA" id="ARBA00001974"/>
    </source>
</evidence>
<dbReference type="InterPro" id="IPR039261">
    <property type="entry name" value="FNR_nucleotide-bd"/>
</dbReference>
<dbReference type="PROSITE" id="PS51085">
    <property type="entry name" value="2FE2S_FER_2"/>
    <property type="match status" value="1"/>
</dbReference>
<dbReference type="CDD" id="cd00207">
    <property type="entry name" value="fer2"/>
    <property type="match status" value="1"/>
</dbReference>
<dbReference type="InterPro" id="IPR012675">
    <property type="entry name" value="Beta-grasp_dom_sf"/>
</dbReference>
<dbReference type="GO" id="GO:0051537">
    <property type="term" value="F:2 iron, 2 sulfur cluster binding"/>
    <property type="evidence" value="ECO:0007669"/>
    <property type="project" value="UniProtKB-KW"/>
</dbReference>
<evidence type="ECO:0000256" key="5">
    <source>
        <dbReference type="ARBA" id="ARBA00022827"/>
    </source>
</evidence>
<dbReference type="GO" id="GO:0046872">
    <property type="term" value="F:metal ion binding"/>
    <property type="evidence" value="ECO:0007669"/>
    <property type="project" value="UniProtKB-KW"/>
</dbReference>
<dbReference type="SUPFAM" id="SSF63380">
    <property type="entry name" value="Riboflavin synthase domain-like"/>
    <property type="match status" value="1"/>
</dbReference>
<dbReference type="NCBIfam" id="TIGR02160">
    <property type="entry name" value="PA_CoA_Oxy5"/>
    <property type="match status" value="1"/>
</dbReference>
<keyword evidence="12" id="KW-1185">Reference proteome</keyword>
<dbReference type="Pfam" id="PF00175">
    <property type="entry name" value="NAD_binding_1"/>
    <property type="match status" value="1"/>
</dbReference>
<protein>
    <submittedName>
        <fullName evidence="11">Ring-1,2-phenylacetyl-CoA epoxidase subunit PaaE</fullName>
    </submittedName>
</protein>
<dbReference type="Gene3D" id="3.40.50.80">
    <property type="entry name" value="Nucleotide-binding domain of ferredoxin-NADP reductase (FNR) module"/>
    <property type="match status" value="1"/>
</dbReference>
<dbReference type="InterPro" id="IPR017927">
    <property type="entry name" value="FAD-bd_FR_type"/>
</dbReference>
<dbReference type="GO" id="GO:0016491">
    <property type="term" value="F:oxidoreductase activity"/>
    <property type="evidence" value="ECO:0007669"/>
    <property type="project" value="UniProtKB-KW"/>
</dbReference>
<evidence type="ECO:0000256" key="2">
    <source>
        <dbReference type="ARBA" id="ARBA00022630"/>
    </source>
</evidence>
<dbReference type="SUPFAM" id="SSF54292">
    <property type="entry name" value="2Fe-2S ferredoxin-like"/>
    <property type="match status" value="1"/>
</dbReference>
<dbReference type="GO" id="GO:0010124">
    <property type="term" value="P:phenylacetate catabolic process"/>
    <property type="evidence" value="ECO:0007669"/>
    <property type="project" value="InterPro"/>
</dbReference>
<keyword evidence="6" id="KW-0560">Oxidoreductase</keyword>
<dbReference type="PANTHER" id="PTHR47354">
    <property type="entry name" value="NADH OXIDOREDUCTASE HCR"/>
    <property type="match status" value="1"/>
</dbReference>
<evidence type="ECO:0000313" key="12">
    <source>
        <dbReference type="Proteomes" id="UP000544110"/>
    </source>
</evidence>
<dbReference type="Pfam" id="PF00970">
    <property type="entry name" value="FAD_binding_6"/>
    <property type="match status" value="1"/>
</dbReference>
<evidence type="ECO:0000259" key="10">
    <source>
        <dbReference type="PROSITE" id="PS51384"/>
    </source>
</evidence>
<evidence type="ECO:0000313" key="11">
    <source>
        <dbReference type="EMBL" id="NYG53951.1"/>
    </source>
</evidence>
<evidence type="ECO:0000256" key="6">
    <source>
        <dbReference type="ARBA" id="ARBA00023002"/>
    </source>
</evidence>
<reference evidence="11 12" key="1">
    <citation type="submission" date="2020-07" db="EMBL/GenBank/DDBJ databases">
        <title>Sequencing the genomes of 1000 actinobacteria strains.</title>
        <authorList>
            <person name="Klenk H.-P."/>
        </authorList>
    </citation>
    <scope>NUCLEOTIDE SEQUENCE [LARGE SCALE GENOMIC DNA]</scope>
    <source>
        <strain evidence="11 12">DSM 24552</strain>
    </source>
</reference>
<feature type="domain" description="FAD-binding FR-type" evidence="10">
    <location>
        <begin position="21"/>
        <end position="124"/>
    </location>
</feature>
<keyword evidence="7" id="KW-0408">Iron</keyword>
<keyword evidence="2" id="KW-0285">Flavoprotein</keyword>
<proteinExistence type="predicted"/>
<feature type="domain" description="2Fe-2S ferredoxin-type" evidence="9">
    <location>
        <begin position="283"/>
        <end position="372"/>
    </location>
</feature>
<evidence type="ECO:0000256" key="4">
    <source>
        <dbReference type="ARBA" id="ARBA00022723"/>
    </source>
</evidence>
<comment type="caution">
    <text evidence="11">The sequence shown here is derived from an EMBL/GenBank/DDBJ whole genome shotgun (WGS) entry which is preliminary data.</text>
</comment>
<dbReference type="InterPro" id="IPR001041">
    <property type="entry name" value="2Fe-2S_ferredoxin-type"/>
</dbReference>
<sequence>MTVLATGGTGPADARRGPRSAPFHTLRVAHVEQLCDDAVAVTFDVPADLAEAYAFAPGQSLTVRREVEGREERRSYSICAPAGAAPRIGVREIPDGLFSSWLVREVRAGDEVEVQVPTGGFTADPAAGGRHLCIAAGSGITPVLSIASSLLGHDGPGGAEVALLYGNRTSASVMFAEELGDLKNRHGSRFQLVHVLSREPRDAELFSGRLDADRLRRILDLLLPAHTFDHVWLCGPLGLVEDARTVLAEVGFPAERVHFELFYVDAPPPELRRLDAAPDGAAADVTVVLDGLSATVPVPYDRTVLDAAQAVRSDLPFACKGGVCGTCRAKVTEGEVDMRRNYALDQDEVDAGFVLACQSYPTSDRAVVDFDV</sequence>
<evidence type="ECO:0000256" key="8">
    <source>
        <dbReference type="ARBA" id="ARBA00023014"/>
    </source>
</evidence>
<dbReference type="InterPro" id="IPR006058">
    <property type="entry name" value="2Fe2S_fd_BS"/>
</dbReference>
<dbReference type="EMBL" id="JACCAC010000001">
    <property type="protein sequence ID" value="NYG53951.1"/>
    <property type="molecule type" value="Genomic_DNA"/>
</dbReference>
<keyword evidence="8" id="KW-0411">Iron-sulfur</keyword>
<gene>
    <name evidence="11" type="ORF">BJ989_000255</name>
</gene>
<evidence type="ECO:0000256" key="7">
    <source>
        <dbReference type="ARBA" id="ARBA00023004"/>
    </source>
</evidence>
<dbReference type="Proteomes" id="UP000544110">
    <property type="component" value="Unassembled WGS sequence"/>
</dbReference>
<keyword evidence="3" id="KW-0001">2Fe-2S</keyword>
<dbReference type="Gene3D" id="2.40.30.10">
    <property type="entry name" value="Translation factors"/>
    <property type="match status" value="1"/>
</dbReference>
<dbReference type="RefSeq" id="WP_179516678.1">
    <property type="nucleotide sequence ID" value="NZ_JACCAC010000001.1"/>
</dbReference>
<dbReference type="CDD" id="cd06214">
    <property type="entry name" value="PA_degradation_oxidoreductase_like"/>
    <property type="match status" value="1"/>
</dbReference>
<organism evidence="11 12">
    <name type="scientific">Nocardioides perillae</name>
    <dbReference type="NCBI Taxonomy" id="1119534"/>
    <lineage>
        <taxon>Bacteria</taxon>
        <taxon>Bacillati</taxon>
        <taxon>Actinomycetota</taxon>
        <taxon>Actinomycetes</taxon>
        <taxon>Propionibacteriales</taxon>
        <taxon>Nocardioidaceae</taxon>
        <taxon>Nocardioides</taxon>
    </lineage>
</organism>
<dbReference type="PANTHER" id="PTHR47354:SF8">
    <property type="entry name" value="1,2-PHENYLACETYL-COA EPOXIDASE, SUBUNIT E"/>
    <property type="match status" value="1"/>
</dbReference>
<dbReference type="AlphaFoldDB" id="A0A7Y9UL11"/>
<dbReference type="PROSITE" id="PS00197">
    <property type="entry name" value="2FE2S_FER_1"/>
    <property type="match status" value="1"/>
</dbReference>
<dbReference type="Gene3D" id="3.10.20.30">
    <property type="match status" value="1"/>
</dbReference>
<dbReference type="InterPro" id="IPR001433">
    <property type="entry name" value="OxRdtase_FAD/NAD-bd"/>
</dbReference>
<keyword evidence="5" id="KW-0274">FAD</keyword>
<dbReference type="SUPFAM" id="SSF52343">
    <property type="entry name" value="Ferredoxin reductase-like, C-terminal NADP-linked domain"/>
    <property type="match status" value="1"/>
</dbReference>
<dbReference type="InterPro" id="IPR036010">
    <property type="entry name" value="2Fe-2S_ferredoxin-like_sf"/>
</dbReference>
<dbReference type="InterPro" id="IPR008333">
    <property type="entry name" value="Cbr1-like_FAD-bd_dom"/>
</dbReference>
<dbReference type="PROSITE" id="PS51384">
    <property type="entry name" value="FAD_FR"/>
    <property type="match status" value="1"/>
</dbReference>
<accession>A0A7Y9UL11</accession>
<keyword evidence="4" id="KW-0479">Metal-binding</keyword>
<name>A0A7Y9UL11_9ACTN</name>
<dbReference type="InterPro" id="IPR050415">
    <property type="entry name" value="MRET"/>
</dbReference>
<dbReference type="GO" id="GO:0050660">
    <property type="term" value="F:flavin adenine dinucleotide binding"/>
    <property type="evidence" value="ECO:0007669"/>
    <property type="project" value="TreeGrafter"/>
</dbReference>
<evidence type="ECO:0000259" key="9">
    <source>
        <dbReference type="PROSITE" id="PS51085"/>
    </source>
</evidence>
<comment type="cofactor">
    <cofactor evidence="1">
        <name>FAD</name>
        <dbReference type="ChEBI" id="CHEBI:57692"/>
    </cofactor>
</comment>
<dbReference type="InterPro" id="IPR017938">
    <property type="entry name" value="Riboflavin_synthase-like_b-brl"/>
</dbReference>